<evidence type="ECO:0000256" key="9">
    <source>
        <dbReference type="HAMAP-Rule" id="MF_00772"/>
    </source>
</evidence>
<dbReference type="GO" id="GO:0006307">
    <property type="term" value="P:DNA alkylation repair"/>
    <property type="evidence" value="ECO:0007669"/>
    <property type="project" value="UniProtKB-UniRule"/>
</dbReference>
<dbReference type="OrthoDB" id="9802228at2"/>
<evidence type="ECO:0000259" key="10">
    <source>
        <dbReference type="Pfam" id="PF01035"/>
    </source>
</evidence>
<dbReference type="InterPro" id="IPR036631">
    <property type="entry name" value="MGMT_N_sf"/>
</dbReference>
<evidence type="ECO:0000256" key="5">
    <source>
        <dbReference type="ARBA" id="ARBA00022679"/>
    </source>
</evidence>
<gene>
    <name evidence="12" type="primary">ogt</name>
    <name evidence="12" type="ORF">COMA2_50252</name>
</gene>
<feature type="domain" description="Methylguanine DNA methyltransferase ribonuclease-like" evidence="11">
    <location>
        <begin position="2"/>
        <end position="73"/>
    </location>
</feature>
<keyword evidence="7 9" id="KW-0234">DNA repair</keyword>
<dbReference type="InterPro" id="IPR008332">
    <property type="entry name" value="MethylG_MeTrfase_N"/>
</dbReference>
<dbReference type="PANTHER" id="PTHR10815">
    <property type="entry name" value="METHYLATED-DNA--PROTEIN-CYSTEINE METHYLTRANSFERASE"/>
    <property type="match status" value="1"/>
</dbReference>
<dbReference type="RefSeq" id="WP_090900808.1">
    <property type="nucleotide sequence ID" value="NZ_CZPZ01000032.1"/>
</dbReference>
<evidence type="ECO:0000256" key="8">
    <source>
        <dbReference type="ARBA" id="ARBA00049348"/>
    </source>
</evidence>
<dbReference type="PANTHER" id="PTHR10815:SF5">
    <property type="entry name" value="METHYLATED-DNA--PROTEIN-CYSTEINE METHYLTRANSFERASE"/>
    <property type="match status" value="1"/>
</dbReference>
<evidence type="ECO:0000313" key="13">
    <source>
        <dbReference type="Proteomes" id="UP000198736"/>
    </source>
</evidence>
<dbReference type="STRING" id="1742973.COMA2_50252"/>
<proteinExistence type="inferred from homology"/>
<dbReference type="Gene3D" id="1.10.10.10">
    <property type="entry name" value="Winged helix-like DNA-binding domain superfamily/Winged helix DNA-binding domain"/>
    <property type="match status" value="1"/>
</dbReference>
<keyword evidence="3 9" id="KW-0963">Cytoplasm</keyword>
<comment type="similarity">
    <text evidence="2 9">Belongs to the MGMT family.</text>
</comment>
<comment type="subcellular location">
    <subcellularLocation>
        <location evidence="9">Cytoplasm</location>
    </subcellularLocation>
</comment>
<dbReference type="InterPro" id="IPR023546">
    <property type="entry name" value="MGMT"/>
</dbReference>
<accession>A0A0S4LMF7</accession>
<dbReference type="SUPFAM" id="SSF53155">
    <property type="entry name" value="Methylated DNA-protein cysteine methyltransferase domain"/>
    <property type="match status" value="1"/>
</dbReference>
<dbReference type="InterPro" id="IPR001497">
    <property type="entry name" value="MethylDNA_cys_MeTrfase_AS"/>
</dbReference>
<evidence type="ECO:0000256" key="4">
    <source>
        <dbReference type="ARBA" id="ARBA00022603"/>
    </source>
</evidence>
<evidence type="ECO:0000256" key="7">
    <source>
        <dbReference type="ARBA" id="ARBA00023204"/>
    </source>
</evidence>
<dbReference type="HAMAP" id="MF_00772">
    <property type="entry name" value="OGT"/>
    <property type="match status" value="1"/>
</dbReference>
<evidence type="ECO:0000313" key="12">
    <source>
        <dbReference type="EMBL" id="CUS38755.1"/>
    </source>
</evidence>
<dbReference type="GO" id="GO:0005737">
    <property type="term" value="C:cytoplasm"/>
    <property type="evidence" value="ECO:0007669"/>
    <property type="project" value="UniProtKB-SubCell"/>
</dbReference>
<evidence type="ECO:0000256" key="3">
    <source>
        <dbReference type="ARBA" id="ARBA00022490"/>
    </source>
</evidence>
<evidence type="ECO:0000256" key="1">
    <source>
        <dbReference type="ARBA" id="ARBA00001286"/>
    </source>
</evidence>
<dbReference type="Gene3D" id="3.30.160.70">
    <property type="entry name" value="Methylated DNA-protein cysteine methyltransferase domain"/>
    <property type="match status" value="1"/>
</dbReference>
<dbReference type="InterPro" id="IPR036217">
    <property type="entry name" value="MethylDNA_cys_MeTrfase_DNAb"/>
</dbReference>
<feature type="active site" description="Nucleophile; methyl group acceptor" evidence="9">
    <location>
        <position position="129"/>
    </location>
</feature>
<keyword evidence="5 9" id="KW-0808">Transferase</keyword>
<name>A0A0S4LMF7_9BACT</name>
<protein>
    <recommendedName>
        <fullName evidence="9">Methylated-DNA--protein-cysteine methyltransferase</fullName>
        <ecNumber evidence="9">2.1.1.63</ecNumber>
    </recommendedName>
    <alternativeName>
        <fullName evidence="9">6-O-methylguanine-DNA methyltransferase</fullName>
        <shortName evidence="9">MGMT</shortName>
    </alternativeName>
    <alternativeName>
        <fullName evidence="9">O-6-methylguanine-DNA-alkyltransferase</fullName>
    </alternativeName>
</protein>
<dbReference type="Pfam" id="PF01035">
    <property type="entry name" value="DNA_binding_1"/>
    <property type="match status" value="1"/>
</dbReference>
<dbReference type="EMBL" id="CZPZ01000032">
    <property type="protein sequence ID" value="CUS38755.1"/>
    <property type="molecule type" value="Genomic_DNA"/>
</dbReference>
<dbReference type="PROSITE" id="PS00374">
    <property type="entry name" value="MGMT"/>
    <property type="match status" value="1"/>
</dbReference>
<dbReference type="Proteomes" id="UP000198736">
    <property type="component" value="Unassembled WGS sequence"/>
</dbReference>
<sequence>MLYYDYYQSPRGRILLVADDHALTGVYFTGQKYHPRIDETWKRTDQHAPLRQAKHELSEYFDGKRTRFTVKLAPQGTPFQRAVWKAIVGVRFGHTIAYAELAQRAGYPGSARAAGAATGRNPIGIIVPCHRIVGSNGSLTGYAGGLSKKRALLALEGRASS</sequence>
<dbReference type="SUPFAM" id="SSF46767">
    <property type="entry name" value="Methylated DNA-protein cysteine methyltransferase, C-terminal domain"/>
    <property type="match status" value="1"/>
</dbReference>
<feature type="domain" description="Methylated-DNA-[protein]-cysteine S-methyltransferase DNA binding" evidence="10">
    <location>
        <begin position="78"/>
        <end position="157"/>
    </location>
</feature>
<comment type="miscellaneous">
    <text evidence="9">This enzyme catalyzes only one turnover and therefore is not strictly catalytic. According to one definition, an enzyme is a biocatalyst that acts repeatedly and over many reaction cycles.</text>
</comment>
<dbReference type="EC" id="2.1.1.63" evidence="9"/>
<dbReference type="InterPro" id="IPR036388">
    <property type="entry name" value="WH-like_DNA-bd_sf"/>
</dbReference>
<organism evidence="12 13">
    <name type="scientific">Candidatus Nitrospira nitrificans</name>
    <dbReference type="NCBI Taxonomy" id="1742973"/>
    <lineage>
        <taxon>Bacteria</taxon>
        <taxon>Pseudomonadati</taxon>
        <taxon>Nitrospirota</taxon>
        <taxon>Nitrospiria</taxon>
        <taxon>Nitrospirales</taxon>
        <taxon>Nitrospiraceae</taxon>
        <taxon>Nitrospira</taxon>
    </lineage>
</organism>
<evidence type="ECO:0000256" key="2">
    <source>
        <dbReference type="ARBA" id="ARBA00008711"/>
    </source>
</evidence>
<dbReference type="FunFam" id="1.10.10.10:FF:000214">
    <property type="entry name" value="Methylated-DNA--protein-cysteine methyltransferase"/>
    <property type="match status" value="1"/>
</dbReference>
<keyword evidence="4 9" id="KW-0489">Methyltransferase</keyword>
<dbReference type="NCBIfam" id="TIGR00589">
    <property type="entry name" value="ogt"/>
    <property type="match status" value="1"/>
</dbReference>
<dbReference type="InterPro" id="IPR014048">
    <property type="entry name" value="MethylDNA_cys_MeTrfase_DNA-bd"/>
</dbReference>
<comment type="catalytic activity">
    <reaction evidence="1 9">
        <text>a 4-O-methyl-thymidine in DNA + L-cysteinyl-[protein] = a thymidine in DNA + S-methyl-L-cysteinyl-[protein]</text>
        <dbReference type="Rhea" id="RHEA:53428"/>
        <dbReference type="Rhea" id="RHEA-COMP:10131"/>
        <dbReference type="Rhea" id="RHEA-COMP:10132"/>
        <dbReference type="Rhea" id="RHEA-COMP:13555"/>
        <dbReference type="Rhea" id="RHEA-COMP:13556"/>
        <dbReference type="ChEBI" id="CHEBI:29950"/>
        <dbReference type="ChEBI" id="CHEBI:82612"/>
        <dbReference type="ChEBI" id="CHEBI:137386"/>
        <dbReference type="ChEBI" id="CHEBI:137387"/>
        <dbReference type="EC" id="2.1.1.63"/>
    </reaction>
</comment>
<keyword evidence="13" id="KW-1185">Reference proteome</keyword>
<evidence type="ECO:0000259" key="11">
    <source>
        <dbReference type="Pfam" id="PF02870"/>
    </source>
</evidence>
<comment type="function">
    <text evidence="9">Involved in the cellular defense against the biological effects of O6-methylguanine (O6-MeG) and O4-methylthymine (O4-MeT) in DNA. Repairs the methylated nucleobase in DNA by stoichiometrically transferring the methyl group to a cysteine residue in the enzyme. This is a suicide reaction: the enzyme is irreversibly inactivated.</text>
</comment>
<dbReference type="GO" id="GO:0003908">
    <property type="term" value="F:methylated-DNA-[protein]-cysteine S-methyltransferase activity"/>
    <property type="evidence" value="ECO:0007669"/>
    <property type="project" value="UniProtKB-UniRule"/>
</dbReference>
<reference evidence="13" key="1">
    <citation type="submission" date="2015-10" db="EMBL/GenBank/DDBJ databases">
        <authorList>
            <person name="Luecker S."/>
            <person name="Luecker S."/>
        </authorList>
    </citation>
    <scope>NUCLEOTIDE SEQUENCE [LARGE SCALE GENOMIC DNA]</scope>
</reference>
<evidence type="ECO:0000256" key="6">
    <source>
        <dbReference type="ARBA" id="ARBA00022763"/>
    </source>
</evidence>
<dbReference type="AlphaFoldDB" id="A0A0S4LMF7"/>
<dbReference type="Pfam" id="PF02870">
    <property type="entry name" value="Methyltransf_1N"/>
    <property type="match status" value="1"/>
</dbReference>
<dbReference type="CDD" id="cd06445">
    <property type="entry name" value="ATase"/>
    <property type="match status" value="1"/>
</dbReference>
<keyword evidence="6 9" id="KW-0227">DNA damage</keyword>
<dbReference type="GO" id="GO:0032259">
    <property type="term" value="P:methylation"/>
    <property type="evidence" value="ECO:0007669"/>
    <property type="project" value="UniProtKB-KW"/>
</dbReference>
<comment type="catalytic activity">
    <reaction evidence="8 9">
        <text>a 6-O-methyl-2'-deoxyguanosine in DNA + L-cysteinyl-[protein] = S-methyl-L-cysteinyl-[protein] + a 2'-deoxyguanosine in DNA</text>
        <dbReference type="Rhea" id="RHEA:24000"/>
        <dbReference type="Rhea" id="RHEA-COMP:10131"/>
        <dbReference type="Rhea" id="RHEA-COMP:10132"/>
        <dbReference type="Rhea" id="RHEA-COMP:11367"/>
        <dbReference type="Rhea" id="RHEA-COMP:11368"/>
        <dbReference type="ChEBI" id="CHEBI:29950"/>
        <dbReference type="ChEBI" id="CHEBI:82612"/>
        <dbReference type="ChEBI" id="CHEBI:85445"/>
        <dbReference type="ChEBI" id="CHEBI:85448"/>
        <dbReference type="EC" id="2.1.1.63"/>
    </reaction>
</comment>